<evidence type="ECO:0000313" key="1">
    <source>
        <dbReference type="EMBL" id="ODS32305.1"/>
    </source>
</evidence>
<comment type="caution">
    <text evidence="1">The sequence shown here is derived from an EMBL/GenBank/DDBJ whole genome shotgun (WGS) entry which is preliminary data.</text>
</comment>
<protein>
    <submittedName>
        <fullName evidence="1">Uncharacterized protein</fullName>
    </submittedName>
</protein>
<name>A0A1E3X9I5_9BACT</name>
<sequence length="39" mass="4556">MVTIPDEIIEKIRKFLSLVKEEGIRLDKVILFVRKGEAK</sequence>
<evidence type="ECO:0000313" key="2">
    <source>
        <dbReference type="Proteomes" id="UP000094056"/>
    </source>
</evidence>
<dbReference type="EMBL" id="MAYW01000068">
    <property type="protein sequence ID" value="ODS32305.1"/>
    <property type="molecule type" value="Genomic_DNA"/>
</dbReference>
<dbReference type="AlphaFoldDB" id="A0A1E3X9I5"/>
<accession>A0A1E3X9I5</accession>
<organism evidence="1 2">
    <name type="scientific">Candidatus Scalindua rubra</name>
    <dbReference type="NCBI Taxonomy" id="1872076"/>
    <lineage>
        <taxon>Bacteria</taxon>
        <taxon>Pseudomonadati</taxon>
        <taxon>Planctomycetota</taxon>
        <taxon>Candidatus Brocadiia</taxon>
        <taxon>Candidatus Brocadiales</taxon>
        <taxon>Candidatus Scalinduaceae</taxon>
        <taxon>Candidatus Scalindua</taxon>
    </lineage>
</organism>
<gene>
    <name evidence="1" type="ORF">SCARUB_02553</name>
</gene>
<reference evidence="1 2" key="1">
    <citation type="submission" date="2016-07" db="EMBL/GenBank/DDBJ databases">
        <title>Draft genome of Scalindua rubra, obtained from a brine-seawater interface in the Red Sea, sheds light on salt adaptation in anammox bacteria.</title>
        <authorList>
            <person name="Speth D.R."/>
            <person name="Lagkouvardos I."/>
            <person name="Wang Y."/>
            <person name="Qian P.-Y."/>
            <person name="Dutilh B.E."/>
            <person name="Jetten M.S."/>
        </authorList>
    </citation>
    <scope>NUCLEOTIDE SEQUENCE [LARGE SCALE GENOMIC DNA]</scope>
    <source>
        <strain evidence="1">BSI-1</strain>
    </source>
</reference>
<dbReference type="Proteomes" id="UP000094056">
    <property type="component" value="Unassembled WGS sequence"/>
</dbReference>
<proteinExistence type="predicted"/>